<protein>
    <submittedName>
        <fullName evidence="1">Uncharacterized protein</fullName>
    </submittedName>
</protein>
<keyword evidence="2" id="KW-1185">Reference proteome</keyword>
<reference evidence="2" key="1">
    <citation type="journal article" date="2023" name="Nat. Plants">
        <title>Single-cell RNA sequencing provides a high-resolution roadmap for understanding the multicellular compartmentation of specialized metabolism.</title>
        <authorList>
            <person name="Sun S."/>
            <person name="Shen X."/>
            <person name="Li Y."/>
            <person name="Li Y."/>
            <person name="Wang S."/>
            <person name="Li R."/>
            <person name="Zhang H."/>
            <person name="Shen G."/>
            <person name="Guo B."/>
            <person name="Wei J."/>
            <person name="Xu J."/>
            <person name="St-Pierre B."/>
            <person name="Chen S."/>
            <person name="Sun C."/>
        </authorList>
    </citation>
    <scope>NUCLEOTIDE SEQUENCE [LARGE SCALE GENOMIC DNA]</scope>
</reference>
<organism evidence="1 2">
    <name type="scientific">Catharanthus roseus</name>
    <name type="common">Madagascar periwinkle</name>
    <name type="synonym">Vinca rosea</name>
    <dbReference type="NCBI Taxonomy" id="4058"/>
    <lineage>
        <taxon>Eukaryota</taxon>
        <taxon>Viridiplantae</taxon>
        <taxon>Streptophyta</taxon>
        <taxon>Embryophyta</taxon>
        <taxon>Tracheophyta</taxon>
        <taxon>Spermatophyta</taxon>
        <taxon>Magnoliopsida</taxon>
        <taxon>eudicotyledons</taxon>
        <taxon>Gunneridae</taxon>
        <taxon>Pentapetalae</taxon>
        <taxon>asterids</taxon>
        <taxon>lamiids</taxon>
        <taxon>Gentianales</taxon>
        <taxon>Apocynaceae</taxon>
        <taxon>Rauvolfioideae</taxon>
        <taxon>Vinceae</taxon>
        <taxon>Catharanthinae</taxon>
        <taxon>Catharanthus</taxon>
    </lineage>
</organism>
<dbReference type="Proteomes" id="UP001060085">
    <property type="component" value="Linkage Group LG05"/>
</dbReference>
<proteinExistence type="predicted"/>
<gene>
    <name evidence="1" type="ORF">M9H77_23175</name>
</gene>
<accession>A0ACC0AS63</accession>
<dbReference type="EMBL" id="CM044705">
    <property type="protein sequence ID" value="KAI5663852.1"/>
    <property type="molecule type" value="Genomic_DNA"/>
</dbReference>
<sequence>MSWMQLLRKIDVLEEKYSNDFLGFAMEESYFVVELICISSCFFVFFITLQIMEFTSMKLVKALAICHCDPRCKVFKVEDIKVKRRTVIQEPGLVKGGSTVIAFVKILTVTSFRAHSASANT</sequence>
<comment type="caution">
    <text evidence="1">The sequence shown here is derived from an EMBL/GenBank/DDBJ whole genome shotgun (WGS) entry which is preliminary data.</text>
</comment>
<name>A0ACC0AS63_CATRO</name>
<evidence type="ECO:0000313" key="1">
    <source>
        <dbReference type="EMBL" id="KAI5663852.1"/>
    </source>
</evidence>
<evidence type="ECO:0000313" key="2">
    <source>
        <dbReference type="Proteomes" id="UP001060085"/>
    </source>
</evidence>